<comment type="caution">
    <text evidence="3">The sequence shown here is derived from an EMBL/GenBank/DDBJ whole genome shotgun (WGS) entry which is preliminary data.</text>
</comment>
<evidence type="ECO:0000313" key="3">
    <source>
        <dbReference type="EMBL" id="TXB64730.1"/>
    </source>
</evidence>
<feature type="transmembrane region" description="Helical" evidence="2">
    <location>
        <begin position="190"/>
        <end position="215"/>
    </location>
</feature>
<feature type="transmembrane region" description="Helical" evidence="2">
    <location>
        <begin position="165"/>
        <end position="183"/>
    </location>
</feature>
<gene>
    <name evidence="3" type="ORF">FRY74_09775</name>
</gene>
<organism evidence="3 4">
    <name type="scientific">Vicingus serpentipes</name>
    <dbReference type="NCBI Taxonomy" id="1926625"/>
    <lineage>
        <taxon>Bacteria</taxon>
        <taxon>Pseudomonadati</taxon>
        <taxon>Bacteroidota</taxon>
        <taxon>Flavobacteriia</taxon>
        <taxon>Flavobacteriales</taxon>
        <taxon>Vicingaceae</taxon>
        <taxon>Vicingus</taxon>
    </lineage>
</organism>
<feature type="coiled-coil region" evidence="1">
    <location>
        <begin position="385"/>
        <end position="412"/>
    </location>
</feature>
<evidence type="ECO:0000256" key="2">
    <source>
        <dbReference type="SAM" id="Phobius"/>
    </source>
</evidence>
<keyword evidence="1" id="KW-0175">Coiled coil</keyword>
<keyword evidence="2" id="KW-0812">Transmembrane</keyword>
<keyword evidence="2" id="KW-1133">Transmembrane helix</keyword>
<reference evidence="3 4" key="1">
    <citation type="submission" date="2019-08" db="EMBL/GenBank/DDBJ databases">
        <title>Genome of Vicingus serpentipes NCIMB 15042.</title>
        <authorList>
            <person name="Bowman J.P."/>
        </authorList>
    </citation>
    <scope>NUCLEOTIDE SEQUENCE [LARGE SCALE GENOMIC DNA]</scope>
    <source>
        <strain evidence="3 4">NCIMB 15042</strain>
    </source>
</reference>
<dbReference type="AlphaFoldDB" id="A0A5C6RSV9"/>
<keyword evidence="4" id="KW-1185">Reference proteome</keyword>
<dbReference type="Proteomes" id="UP000321721">
    <property type="component" value="Unassembled WGS sequence"/>
</dbReference>
<feature type="transmembrane region" description="Helical" evidence="2">
    <location>
        <begin position="221"/>
        <end position="244"/>
    </location>
</feature>
<dbReference type="InterPro" id="IPR005240">
    <property type="entry name" value="DUF389"/>
</dbReference>
<feature type="transmembrane region" description="Helical" evidence="2">
    <location>
        <begin position="131"/>
        <end position="153"/>
    </location>
</feature>
<dbReference type="Pfam" id="PF04087">
    <property type="entry name" value="DUF389"/>
    <property type="match status" value="1"/>
</dbReference>
<dbReference type="OrthoDB" id="9790659at2"/>
<dbReference type="PANTHER" id="PTHR20992:SF9">
    <property type="entry name" value="AT15442P-RELATED"/>
    <property type="match status" value="1"/>
</dbReference>
<evidence type="ECO:0000313" key="4">
    <source>
        <dbReference type="Proteomes" id="UP000321721"/>
    </source>
</evidence>
<evidence type="ECO:0000256" key="1">
    <source>
        <dbReference type="SAM" id="Coils"/>
    </source>
</evidence>
<feature type="transmembrane region" description="Helical" evidence="2">
    <location>
        <begin position="265"/>
        <end position="283"/>
    </location>
</feature>
<sequence>MRQLICFTMQEENITPEDSANKEERAQNELKFSFLKFFVLFIDYFKTIVNIRDEVDYEGSVEAIQKDIDFKGVNVWVLGASIVIASIGLNVNSTAVIIGAMLVSPLMGPIVGIGLSIGINNFRMLTRSLKSLGTAVLISVIVSTIYFLLTPFGEVQSELIARTKPNLLDVLVAVFSGIALIVAKTQRGTVASVIFGVAIATALMPPLCTAGYGLANGNWQFFLGAFYLFLINSVFIALSTWLIVKYLKFPLASYMDPVKEKRVKNYIFIISLIIIIPSGFTFWSTIQESIFESEAESFISENFVFEGSQVINKNITYYTDKPSVIEVFLIGEIINSKSEKELNNKLESSGIKNVSLKIYQSKDKTDEIAGKLSAEVKTGIIEEIYRKNEDLIKDKDQKINFLETELMKYRKDTIPFTSIKKEIKIQYPQIEKLSYGSTIRTDFESQQDTLPVFYIYWGNNSSKINIKEKSNALEQWLRVRLDNKKVMVINY</sequence>
<protein>
    <submittedName>
        <fullName evidence="3">DUF389 domain-containing protein</fullName>
    </submittedName>
</protein>
<keyword evidence="2" id="KW-0472">Membrane</keyword>
<name>A0A5C6RSV9_9FLAO</name>
<dbReference type="RefSeq" id="WP_147100977.1">
    <property type="nucleotide sequence ID" value="NZ_VOOS01000004.1"/>
</dbReference>
<proteinExistence type="predicted"/>
<dbReference type="PANTHER" id="PTHR20992">
    <property type="entry name" value="AT15442P-RELATED"/>
    <property type="match status" value="1"/>
</dbReference>
<feature type="transmembrane region" description="Helical" evidence="2">
    <location>
        <begin position="73"/>
        <end position="91"/>
    </location>
</feature>
<dbReference type="EMBL" id="VOOS01000004">
    <property type="protein sequence ID" value="TXB64730.1"/>
    <property type="molecule type" value="Genomic_DNA"/>
</dbReference>
<feature type="transmembrane region" description="Helical" evidence="2">
    <location>
        <begin position="97"/>
        <end position="119"/>
    </location>
</feature>
<accession>A0A5C6RSV9</accession>